<evidence type="ECO:0000259" key="1">
    <source>
        <dbReference type="PROSITE" id="PS51657"/>
    </source>
</evidence>
<protein>
    <submittedName>
        <fullName evidence="2">Triple gene block protein 1</fullName>
    </submittedName>
</protein>
<dbReference type="Proteomes" id="UP000830648">
    <property type="component" value="Segment"/>
</dbReference>
<dbReference type="Pfam" id="PF01443">
    <property type="entry name" value="Viral_helicase1"/>
    <property type="match status" value="1"/>
</dbReference>
<accession>A0AAE5YGG5</accession>
<feature type="domain" description="(+)RNA virus helicase C-terminal" evidence="1">
    <location>
        <begin position="1"/>
        <end position="234"/>
    </location>
</feature>
<gene>
    <name evidence="2" type="ORF">DQF99_0010</name>
</gene>
<name>A0AAE5YGG5_9VIRU</name>
<dbReference type="PROSITE" id="PS51657">
    <property type="entry name" value="PSRV_HELICASE"/>
    <property type="match status" value="1"/>
</dbReference>
<keyword evidence="3" id="KW-1185">Reference proteome</keyword>
<dbReference type="InterPro" id="IPR027351">
    <property type="entry name" value="(+)RNA_virus_helicase_core_dom"/>
</dbReference>
<sequence length="234" mass="26171">MDVVIQKAISIGCIRLSTVNSNPLVFHCVPGAGKSTLIRDLINEDSRFLAYTFGVADKSSLVARIRDHSEYVKEEAKDKIVIVDEYLEGDFEALGPRIVFGDPCQSSITSRVLKPNFILSETKRFGRQTCNLLNILDYNISSSKEDKVTIGGIFDLEPAGQVIAFEPEVKNLLRAHSCDFLDICQIRGKTFKTVTFITAVEWPTAGQEHWFYQALTRHTEEILILSPNASFPTP</sequence>
<organism evidence="2 3">
    <name type="scientific">Birch carlavirus</name>
    <dbReference type="NCBI Taxonomy" id="2248769"/>
    <lineage>
        <taxon>Viruses</taxon>
        <taxon>Riboviria</taxon>
        <taxon>Orthornavirae</taxon>
        <taxon>Kitrinoviricota</taxon>
        <taxon>Alsuviricetes</taxon>
        <taxon>Tymovirales</taxon>
        <taxon>Betaflexiviridae</taxon>
        <taxon>Quinvirinae</taxon>
        <taxon>Carlavirus</taxon>
        <taxon>Carlavirus betulae</taxon>
        <taxon>Carlavirus BiCV</taxon>
    </lineage>
</organism>
<dbReference type="EMBL" id="MH536506">
    <property type="protein sequence ID" value="QBJ27539.1"/>
    <property type="molecule type" value="Genomic_RNA"/>
</dbReference>
<evidence type="ECO:0000313" key="3">
    <source>
        <dbReference type="Proteomes" id="UP000830648"/>
    </source>
</evidence>
<dbReference type="GO" id="GO:0005524">
    <property type="term" value="F:ATP binding"/>
    <property type="evidence" value="ECO:0007669"/>
    <property type="project" value="InterPro"/>
</dbReference>
<proteinExistence type="predicted"/>
<reference evidence="2" key="1">
    <citation type="submission" date="2018-06" db="EMBL/GenBank/DDBJ databases">
        <title>Unravelling the birch virome: identification of a novel carlavirus in declining birches.</title>
        <authorList>
            <person name="Rumbou A."/>
            <person name="Candresse T."/>
            <person name="Marais A."/>
            <person name="von Bargen S."/>
            <person name="Buettner C."/>
        </authorList>
    </citation>
    <scope>NUCLEOTIDE SEQUENCE</scope>
    <source>
        <strain evidence="2">BpenGer407526_5M</strain>
    </source>
</reference>
<evidence type="ECO:0000313" key="2">
    <source>
        <dbReference type="EMBL" id="QBJ27539.1"/>
    </source>
</evidence>